<dbReference type="SMART" id="SM00479">
    <property type="entry name" value="EXOIII"/>
    <property type="match status" value="1"/>
</dbReference>
<feature type="domain" description="Exonuclease" evidence="1">
    <location>
        <begin position="8"/>
        <end position="174"/>
    </location>
</feature>
<dbReference type="GO" id="GO:0045004">
    <property type="term" value="P:DNA replication proofreading"/>
    <property type="evidence" value="ECO:0007669"/>
    <property type="project" value="TreeGrafter"/>
</dbReference>
<dbReference type="InterPro" id="IPR012337">
    <property type="entry name" value="RNaseH-like_sf"/>
</dbReference>
<dbReference type="AlphaFoldDB" id="A0A8J3G6L0"/>
<evidence type="ECO:0000313" key="2">
    <source>
        <dbReference type="EMBL" id="GHB49010.1"/>
    </source>
</evidence>
<dbReference type="EMBL" id="BMYF01000023">
    <property type="protein sequence ID" value="GHB49010.1"/>
    <property type="molecule type" value="Genomic_DNA"/>
</dbReference>
<dbReference type="Pfam" id="PF20600">
    <property type="entry name" value="ExoX-like_C"/>
    <property type="match status" value="1"/>
</dbReference>
<sequence length="268" mass="30583">MNLNIKTPIAFFDIESTGTNVSTDRIVEISILKVHPGGKEELKTELVNPTIPIPAETSAIHGIYDKDVKDKPTFKDLSKDMHQFLAGADLAGFNVLKFDIPLLVEEFLRAGIDFDIEKRNILDAQKIFHMMEKRNLSAAYKFYCGKSLENAHSAEADTVATYEVFKAQIEKYAGETAEDLLGNKIGVFENDMKKIHNILNEKMVDLAGRFIFNEKGEECFNFGKHKGKTIEQVLKEEPSYYDWMMKGDFPLDTKRKFTQVKLRAFNNR</sequence>
<keyword evidence="3" id="KW-1185">Reference proteome</keyword>
<dbReference type="RefSeq" id="WP_189585107.1">
    <property type="nucleotide sequence ID" value="NZ_BMYF01000023.1"/>
</dbReference>
<dbReference type="GO" id="GO:0003676">
    <property type="term" value="F:nucleic acid binding"/>
    <property type="evidence" value="ECO:0007669"/>
    <property type="project" value="InterPro"/>
</dbReference>
<name>A0A8J3G6L0_9BACT</name>
<dbReference type="InterPro" id="IPR013520">
    <property type="entry name" value="Ribonucl_H"/>
</dbReference>
<dbReference type="PANTHER" id="PTHR30231:SF41">
    <property type="entry name" value="DNA POLYMERASE III SUBUNIT EPSILON"/>
    <property type="match status" value="1"/>
</dbReference>
<dbReference type="InterPro" id="IPR046768">
    <property type="entry name" value="ExoX-like_C"/>
</dbReference>
<reference evidence="2" key="2">
    <citation type="submission" date="2020-09" db="EMBL/GenBank/DDBJ databases">
        <authorList>
            <person name="Sun Q."/>
            <person name="Kim S."/>
        </authorList>
    </citation>
    <scope>NUCLEOTIDE SEQUENCE</scope>
    <source>
        <strain evidence="2">KCTC 23224</strain>
    </source>
</reference>
<dbReference type="InterPro" id="IPR036397">
    <property type="entry name" value="RNaseH_sf"/>
</dbReference>
<dbReference type="PANTHER" id="PTHR30231">
    <property type="entry name" value="DNA POLYMERASE III SUBUNIT EPSILON"/>
    <property type="match status" value="1"/>
</dbReference>
<evidence type="ECO:0000313" key="3">
    <source>
        <dbReference type="Proteomes" id="UP000642809"/>
    </source>
</evidence>
<dbReference type="Proteomes" id="UP000642809">
    <property type="component" value="Unassembled WGS sequence"/>
</dbReference>
<dbReference type="CDD" id="cd06127">
    <property type="entry name" value="DEDDh"/>
    <property type="match status" value="1"/>
</dbReference>
<dbReference type="GO" id="GO:0008408">
    <property type="term" value="F:3'-5' exonuclease activity"/>
    <property type="evidence" value="ECO:0007669"/>
    <property type="project" value="TreeGrafter"/>
</dbReference>
<dbReference type="Gene3D" id="3.30.420.10">
    <property type="entry name" value="Ribonuclease H-like superfamily/Ribonuclease H"/>
    <property type="match status" value="1"/>
</dbReference>
<proteinExistence type="predicted"/>
<dbReference type="GO" id="GO:0005829">
    <property type="term" value="C:cytosol"/>
    <property type="evidence" value="ECO:0007669"/>
    <property type="project" value="TreeGrafter"/>
</dbReference>
<dbReference type="SUPFAM" id="SSF53098">
    <property type="entry name" value="Ribonuclease H-like"/>
    <property type="match status" value="1"/>
</dbReference>
<accession>A0A8J3G6L0</accession>
<evidence type="ECO:0000259" key="1">
    <source>
        <dbReference type="SMART" id="SM00479"/>
    </source>
</evidence>
<organism evidence="2 3">
    <name type="scientific">Mongoliitalea lutea</name>
    <dbReference type="NCBI Taxonomy" id="849756"/>
    <lineage>
        <taxon>Bacteria</taxon>
        <taxon>Pseudomonadati</taxon>
        <taxon>Bacteroidota</taxon>
        <taxon>Cytophagia</taxon>
        <taxon>Cytophagales</taxon>
        <taxon>Cyclobacteriaceae</taxon>
        <taxon>Mongoliitalea</taxon>
    </lineage>
</organism>
<protein>
    <submittedName>
        <fullName evidence="2">DNA polymerase III subunit epsilon</fullName>
    </submittedName>
</protein>
<reference evidence="2" key="1">
    <citation type="journal article" date="2014" name="Int. J. Syst. Evol. Microbiol.">
        <title>Complete genome sequence of Corynebacterium casei LMG S-19264T (=DSM 44701T), isolated from a smear-ripened cheese.</title>
        <authorList>
            <consortium name="US DOE Joint Genome Institute (JGI-PGF)"/>
            <person name="Walter F."/>
            <person name="Albersmeier A."/>
            <person name="Kalinowski J."/>
            <person name="Ruckert C."/>
        </authorList>
    </citation>
    <scope>NUCLEOTIDE SEQUENCE</scope>
    <source>
        <strain evidence="2">KCTC 23224</strain>
    </source>
</reference>
<gene>
    <name evidence="2" type="ORF">GCM10008106_32220</name>
</gene>
<comment type="caution">
    <text evidence="2">The sequence shown here is derived from an EMBL/GenBank/DDBJ whole genome shotgun (WGS) entry which is preliminary data.</text>
</comment>
<dbReference type="Pfam" id="PF00929">
    <property type="entry name" value="RNase_T"/>
    <property type="match status" value="1"/>
</dbReference>